<gene>
    <name evidence="2" type="ORF">Salat_2129100</name>
</gene>
<organism evidence="2 3">
    <name type="scientific">Sesamum alatum</name>
    <dbReference type="NCBI Taxonomy" id="300844"/>
    <lineage>
        <taxon>Eukaryota</taxon>
        <taxon>Viridiplantae</taxon>
        <taxon>Streptophyta</taxon>
        <taxon>Embryophyta</taxon>
        <taxon>Tracheophyta</taxon>
        <taxon>Spermatophyta</taxon>
        <taxon>Magnoliopsida</taxon>
        <taxon>eudicotyledons</taxon>
        <taxon>Gunneridae</taxon>
        <taxon>Pentapetalae</taxon>
        <taxon>asterids</taxon>
        <taxon>lamiids</taxon>
        <taxon>Lamiales</taxon>
        <taxon>Pedaliaceae</taxon>
        <taxon>Sesamum</taxon>
    </lineage>
</organism>
<reference evidence="2" key="2">
    <citation type="journal article" date="2024" name="Plant">
        <title>Genomic evolution and insights into agronomic trait innovations of Sesamum species.</title>
        <authorList>
            <person name="Miao H."/>
            <person name="Wang L."/>
            <person name="Qu L."/>
            <person name="Liu H."/>
            <person name="Sun Y."/>
            <person name="Le M."/>
            <person name="Wang Q."/>
            <person name="Wei S."/>
            <person name="Zheng Y."/>
            <person name="Lin W."/>
            <person name="Duan Y."/>
            <person name="Cao H."/>
            <person name="Xiong S."/>
            <person name="Wang X."/>
            <person name="Wei L."/>
            <person name="Li C."/>
            <person name="Ma Q."/>
            <person name="Ju M."/>
            <person name="Zhao R."/>
            <person name="Li G."/>
            <person name="Mu C."/>
            <person name="Tian Q."/>
            <person name="Mei H."/>
            <person name="Zhang T."/>
            <person name="Gao T."/>
            <person name="Zhang H."/>
        </authorList>
    </citation>
    <scope>NUCLEOTIDE SEQUENCE</scope>
    <source>
        <strain evidence="2">3651</strain>
    </source>
</reference>
<comment type="caution">
    <text evidence="2">The sequence shown here is derived from an EMBL/GenBank/DDBJ whole genome shotgun (WGS) entry which is preliminary data.</text>
</comment>
<evidence type="ECO:0000256" key="1">
    <source>
        <dbReference type="SAM" id="MobiDB-lite"/>
    </source>
</evidence>
<dbReference type="EMBL" id="JACGWO010000008">
    <property type="protein sequence ID" value="KAK4421785.1"/>
    <property type="molecule type" value="Genomic_DNA"/>
</dbReference>
<evidence type="ECO:0000313" key="2">
    <source>
        <dbReference type="EMBL" id="KAK4421785.1"/>
    </source>
</evidence>
<dbReference type="Proteomes" id="UP001293254">
    <property type="component" value="Unassembled WGS sequence"/>
</dbReference>
<sequence>MRSRLDVFTTRTPFSLIRSSAGMKLCSNRQKNIAIDDLMLGCDRSTNNARCGEGSLTEFHAELVEKNPFQITLPLGCIWPHFLNKNLGNFLHIKLGQYLSHVLGSIPQIVIDELVVEKLGRTSSDNGPSPNQTSSQKHSSPALGSSEIELPLTF</sequence>
<name>A0AAE1Y155_9LAMI</name>
<proteinExistence type="predicted"/>
<feature type="compositionally biased region" description="Polar residues" evidence="1">
    <location>
        <begin position="121"/>
        <end position="143"/>
    </location>
</feature>
<dbReference type="AlphaFoldDB" id="A0AAE1Y155"/>
<reference evidence="2" key="1">
    <citation type="submission" date="2020-06" db="EMBL/GenBank/DDBJ databases">
        <authorList>
            <person name="Li T."/>
            <person name="Hu X."/>
            <person name="Zhang T."/>
            <person name="Song X."/>
            <person name="Zhang H."/>
            <person name="Dai N."/>
            <person name="Sheng W."/>
            <person name="Hou X."/>
            <person name="Wei L."/>
        </authorList>
    </citation>
    <scope>NUCLEOTIDE SEQUENCE</scope>
    <source>
        <strain evidence="2">3651</strain>
        <tissue evidence="2">Leaf</tissue>
    </source>
</reference>
<accession>A0AAE1Y155</accession>
<protein>
    <submittedName>
        <fullName evidence="2">Uncharacterized protein</fullName>
    </submittedName>
</protein>
<feature type="region of interest" description="Disordered" evidence="1">
    <location>
        <begin position="121"/>
        <end position="154"/>
    </location>
</feature>
<keyword evidence="3" id="KW-1185">Reference proteome</keyword>
<evidence type="ECO:0000313" key="3">
    <source>
        <dbReference type="Proteomes" id="UP001293254"/>
    </source>
</evidence>